<protein>
    <submittedName>
        <fullName evidence="1">Uncharacterized protein</fullName>
    </submittedName>
</protein>
<evidence type="ECO:0000313" key="1">
    <source>
        <dbReference type="EMBL" id="MCI4374415.1"/>
    </source>
</evidence>
<dbReference type="Proteomes" id="UP000829447">
    <property type="component" value="Linkage Group LG1"/>
</dbReference>
<comment type="caution">
    <text evidence="1">The sequence shown here is derived from an EMBL/GenBank/DDBJ whole genome shotgun (WGS) entry which is preliminary data.</text>
</comment>
<gene>
    <name evidence="1" type="ORF">PGIGA_G00005930</name>
</gene>
<dbReference type="EMBL" id="CM040454">
    <property type="protein sequence ID" value="MCI4374415.1"/>
    <property type="molecule type" value="Genomic_DNA"/>
</dbReference>
<accession>A0ACC5W7X1</accession>
<sequence>MRCWASRQGLGRGTAAASDFFLSSRSFWVAAWRPRASSWEVGSEGRWRVGGSEGSSRSGVRRAGSSGGTEDAQLALSADEAVAGQRHASVDSRNEKCREDIFVPGSSYRKHLNELGPIAPMAMMVAEKLSNEQAAPPSVQAPTYYSTNRGQIYAFKPEGGMQIGSSDPSYQSFTISTSDAPQPGPAFVQCHALSGDGTRYYAPANKVTEKHMAIIREETESAATGDVSAYQICSPTTSLPKSVAMASSPGPLHSSQQLGEEASRKRELRLMKNREAARECRRKKKEYVKCLENRVAVLENQNRTLIEELKALKDLYCRKTE</sequence>
<name>A0ACC5W7X1_PANGG</name>
<evidence type="ECO:0000313" key="2">
    <source>
        <dbReference type="Proteomes" id="UP000829447"/>
    </source>
</evidence>
<keyword evidence="2" id="KW-1185">Reference proteome</keyword>
<proteinExistence type="predicted"/>
<organism evidence="1 2">
    <name type="scientific">Pangasianodon gigas</name>
    <name type="common">Mekong giant catfish</name>
    <name type="synonym">Pangasius gigas</name>
    <dbReference type="NCBI Taxonomy" id="30993"/>
    <lineage>
        <taxon>Eukaryota</taxon>
        <taxon>Metazoa</taxon>
        <taxon>Chordata</taxon>
        <taxon>Craniata</taxon>
        <taxon>Vertebrata</taxon>
        <taxon>Euteleostomi</taxon>
        <taxon>Actinopterygii</taxon>
        <taxon>Neopterygii</taxon>
        <taxon>Teleostei</taxon>
        <taxon>Ostariophysi</taxon>
        <taxon>Siluriformes</taxon>
        <taxon>Pangasiidae</taxon>
        <taxon>Pangasianodon</taxon>
    </lineage>
</organism>
<reference evidence="1 2" key="1">
    <citation type="journal article" date="2022" name="bioRxiv">
        <title>An ancient truncated duplication of the anti-Mullerian hormone receptor type 2 gene is a potential conserved master sex determinant in the Pangasiidae catfish family.</title>
        <authorList>
            <person name="Wen M."/>
            <person name="Pan Q."/>
            <person name="Jouanno E."/>
            <person name="Montfort J."/>
            <person name="Zahm M."/>
            <person name="Cabau C."/>
            <person name="Klopp C."/>
            <person name="Iampietro C."/>
            <person name="Roques C."/>
            <person name="Bouchez O."/>
            <person name="Castinel A."/>
            <person name="Donnadieu C."/>
            <person name="Parrinello H."/>
            <person name="Poncet C."/>
            <person name="Belmonte E."/>
            <person name="Gautier V."/>
            <person name="Avarre J.-C."/>
            <person name="Dugue R."/>
            <person name="Gustiano R."/>
            <person name="Ha T.T.T."/>
            <person name="Campet M."/>
            <person name="Sriphairoj K."/>
            <person name="Ribolli J."/>
            <person name="de Almeida F.L."/>
            <person name="Desvignes T."/>
            <person name="Postlethwait J.H."/>
            <person name="Bucao C.F."/>
            <person name="Robinson-Rechavi M."/>
            <person name="Bobe J."/>
            <person name="Herpin A."/>
            <person name="Guiguen Y."/>
        </authorList>
    </citation>
    <scope>NUCLEOTIDE SEQUENCE [LARGE SCALE GENOMIC DNA]</scope>
    <source>
        <strain evidence="1">YG-Dec2019</strain>
    </source>
</reference>